<dbReference type="InterPro" id="IPR050604">
    <property type="entry name" value="PDZ-LIM_domain"/>
</dbReference>
<dbReference type="GO" id="GO:0051371">
    <property type="term" value="F:muscle alpha-actinin binding"/>
    <property type="evidence" value="ECO:0007669"/>
    <property type="project" value="TreeGrafter"/>
</dbReference>
<dbReference type="PANTHER" id="PTHR24214:SF38">
    <property type="entry name" value="PDZ AND LIM DOMAIN PROTEIN ZASP-RELATED"/>
    <property type="match status" value="1"/>
</dbReference>
<comment type="caution">
    <text evidence="12">The sequence shown here is derived from an EMBL/GenBank/DDBJ whole genome shotgun (WGS) entry which is preliminary data.</text>
</comment>
<dbReference type="SUPFAM" id="SSF57716">
    <property type="entry name" value="Glucocorticoid receptor-like (DNA-binding domain)"/>
    <property type="match status" value="2"/>
</dbReference>
<dbReference type="GO" id="GO:0003779">
    <property type="term" value="F:actin binding"/>
    <property type="evidence" value="ECO:0007669"/>
    <property type="project" value="TreeGrafter"/>
</dbReference>
<evidence type="ECO:0000256" key="9">
    <source>
        <dbReference type="PROSITE-ProRule" id="PRU00125"/>
    </source>
</evidence>
<evidence type="ECO:0000313" key="13">
    <source>
        <dbReference type="Proteomes" id="UP000279259"/>
    </source>
</evidence>
<protein>
    <recommendedName>
        <fullName evidence="11">LIM zinc-binding domain-containing protein</fullName>
    </recommendedName>
</protein>
<keyword evidence="8 9" id="KW-0440">LIM domain</keyword>
<feature type="region of interest" description="Disordered" evidence="10">
    <location>
        <begin position="1"/>
        <end position="30"/>
    </location>
</feature>
<keyword evidence="5" id="KW-0677">Repeat</keyword>
<dbReference type="Gene3D" id="2.10.110.10">
    <property type="entry name" value="Cysteine Rich Protein"/>
    <property type="match status" value="1"/>
</dbReference>
<evidence type="ECO:0000256" key="4">
    <source>
        <dbReference type="ARBA" id="ARBA00022723"/>
    </source>
</evidence>
<dbReference type="GO" id="GO:0030695">
    <property type="term" value="F:GTPase regulator activity"/>
    <property type="evidence" value="ECO:0007669"/>
    <property type="project" value="UniProtKB-ARBA"/>
</dbReference>
<dbReference type="GO" id="GO:0030036">
    <property type="term" value="P:actin cytoskeleton organization"/>
    <property type="evidence" value="ECO:0007669"/>
    <property type="project" value="TreeGrafter"/>
</dbReference>
<dbReference type="PROSITE" id="PS00478">
    <property type="entry name" value="LIM_DOMAIN_1"/>
    <property type="match status" value="1"/>
</dbReference>
<feature type="domain" description="LIM zinc-binding" evidence="11">
    <location>
        <begin position="325"/>
        <end position="384"/>
    </location>
</feature>
<feature type="compositionally biased region" description="Pro residues" evidence="10">
    <location>
        <begin position="91"/>
        <end position="109"/>
    </location>
</feature>
<sequence>MNGAQPYDYRHAGPSHQPHPAPTVEAIPQPQPKVAYHAPVFRTFQDRKRSKDMALRAAAGLDVSDATAIPSPTRQHAIPSAALAMMGRPSDTPPPPPPPRGVSPLPPSPSQSQFRRPLPSPTSSHALPPNNFSPVQATIERSDTISSVRSLDRIGFSSPTKRPLPKPPVGIASSKSLDRGMPGSPGEFVRRKQPSTVQEEDEVLDGLARVNLDPPGGNGQSPRIEVPAHLGEQQRVPIPTFNNPDTQQQRVSIPTIHVPAISEPDSKAPAKFTPLPAINLPGDDEGDAEPSPHGIAFTGLPTIAVTSERSESSPTPTRVESDSAIMCSGCDQPIIGRIVNAMSKRFHPQCFRCAECGEHLEHVSSYEWEGQAYCHLDYHDVSSGLDLH</sequence>
<dbReference type="FunFam" id="2.10.110.10:FF:000008">
    <property type="entry name" value="Paxillin isoform 1"/>
    <property type="match status" value="1"/>
</dbReference>
<dbReference type="EMBL" id="RSCD01000002">
    <property type="protein sequence ID" value="RSH94363.1"/>
    <property type="molecule type" value="Genomic_DNA"/>
</dbReference>
<keyword evidence="7" id="KW-0965">Cell junction</keyword>
<evidence type="ECO:0000256" key="3">
    <source>
        <dbReference type="ARBA" id="ARBA00022490"/>
    </source>
</evidence>
<proteinExistence type="predicted"/>
<evidence type="ECO:0000256" key="1">
    <source>
        <dbReference type="ARBA" id="ARBA00004282"/>
    </source>
</evidence>
<dbReference type="GO" id="GO:0031941">
    <property type="term" value="C:filamentous actin"/>
    <property type="evidence" value="ECO:0007669"/>
    <property type="project" value="TreeGrafter"/>
</dbReference>
<evidence type="ECO:0000256" key="2">
    <source>
        <dbReference type="ARBA" id="ARBA00004496"/>
    </source>
</evidence>
<dbReference type="InterPro" id="IPR001781">
    <property type="entry name" value="Znf_LIM"/>
</dbReference>
<dbReference type="AlphaFoldDB" id="A0A427YT92"/>
<gene>
    <name evidence="12" type="ORF">EHS25_004166</name>
</gene>
<keyword evidence="3" id="KW-0963">Cytoplasm</keyword>
<evidence type="ECO:0000259" key="11">
    <source>
        <dbReference type="PROSITE" id="PS50023"/>
    </source>
</evidence>
<dbReference type="Proteomes" id="UP000279259">
    <property type="component" value="Unassembled WGS sequence"/>
</dbReference>
<evidence type="ECO:0000313" key="12">
    <source>
        <dbReference type="EMBL" id="RSH94363.1"/>
    </source>
</evidence>
<keyword evidence="13" id="KW-1185">Reference proteome</keyword>
<reference evidence="12 13" key="1">
    <citation type="submission" date="2018-11" db="EMBL/GenBank/DDBJ databases">
        <title>Genome sequence of Saitozyma podzolica DSM 27192.</title>
        <authorList>
            <person name="Aliyu H."/>
            <person name="Gorte O."/>
            <person name="Ochsenreither K."/>
        </authorList>
    </citation>
    <scope>NUCLEOTIDE SEQUENCE [LARGE SCALE GENOMIC DNA]</scope>
    <source>
        <strain evidence="12 13">DSM 27192</strain>
    </source>
</reference>
<organism evidence="12 13">
    <name type="scientific">Saitozyma podzolica</name>
    <dbReference type="NCBI Taxonomy" id="1890683"/>
    <lineage>
        <taxon>Eukaryota</taxon>
        <taxon>Fungi</taxon>
        <taxon>Dikarya</taxon>
        <taxon>Basidiomycota</taxon>
        <taxon>Agaricomycotina</taxon>
        <taxon>Tremellomycetes</taxon>
        <taxon>Tremellales</taxon>
        <taxon>Trimorphomycetaceae</taxon>
        <taxon>Saitozyma</taxon>
    </lineage>
</organism>
<evidence type="ECO:0000256" key="10">
    <source>
        <dbReference type="SAM" id="MobiDB-lite"/>
    </source>
</evidence>
<dbReference type="SMART" id="SM00132">
    <property type="entry name" value="LIM"/>
    <property type="match status" value="1"/>
</dbReference>
<dbReference type="CDD" id="cd08368">
    <property type="entry name" value="LIM"/>
    <property type="match status" value="1"/>
</dbReference>
<comment type="subcellular location">
    <subcellularLocation>
        <location evidence="1">Cell junction</location>
    </subcellularLocation>
    <subcellularLocation>
        <location evidence="2">Cytoplasm</location>
    </subcellularLocation>
</comment>
<accession>A0A427YT92</accession>
<evidence type="ECO:0000256" key="5">
    <source>
        <dbReference type="ARBA" id="ARBA00022737"/>
    </source>
</evidence>
<dbReference type="Pfam" id="PF00412">
    <property type="entry name" value="LIM"/>
    <property type="match status" value="1"/>
</dbReference>
<dbReference type="GO" id="GO:0046872">
    <property type="term" value="F:metal ion binding"/>
    <property type="evidence" value="ECO:0007669"/>
    <property type="project" value="UniProtKB-KW"/>
</dbReference>
<name>A0A427YT92_9TREE</name>
<feature type="region of interest" description="Disordered" evidence="10">
    <location>
        <begin position="61"/>
        <end position="228"/>
    </location>
</feature>
<evidence type="ECO:0000256" key="6">
    <source>
        <dbReference type="ARBA" id="ARBA00022833"/>
    </source>
</evidence>
<dbReference type="STRING" id="1890683.A0A427YT92"/>
<dbReference type="GO" id="GO:0005737">
    <property type="term" value="C:cytoplasm"/>
    <property type="evidence" value="ECO:0007669"/>
    <property type="project" value="UniProtKB-SubCell"/>
</dbReference>
<feature type="compositionally biased region" description="Polar residues" evidence="10">
    <location>
        <begin position="122"/>
        <end position="136"/>
    </location>
</feature>
<dbReference type="GO" id="GO:0001725">
    <property type="term" value="C:stress fiber"/>
    <property type="evidence" value="ECO:0007669"/>
    <property type="project" value="TreeGrafter"/>
</dbReference>
<dbReference type="PROSITE" id="PS50023">
    <property type="entry name" value="LIM_DOMAIN_2"/>
    <property type="match status" value="1"/>
</dbReference>
<dbReference type="OrthoDB" id="15567at2759"/>
<keyword evidence="6 9" id="KW-0862">Zinc</keyword>
<keyword evidence="4 9" id="KW-0479">Metal-binding</keyword>
<dbReference type="PANTHER" id="PTHR24214">
    <property type="entry name" value="PDZ AND LIM DOMAIN PROTEIN ZASP"/>
    <property type="match status" value="1"/>
</dbReference>
<evidence type="ECO:0000256" key="8">
    <source>
        <dbReference type="ARBA" id="ARBA00023038"/>
    </source>
</evidence>
<evidence type="ECO:0000256" key="7">
    <source>
        <dbReference type="ARBA" id="ARBA00022949"/>
    </source>
</evidence>